<dbReference type="GO" id="GO:0060258">
    <property type="term" value="P:negative regulation of filamentous growth"/>
    <property type="evidence" value="ECO:0007669"/>
    <property type="project" value="UniProtKB-ARBA"/>
</dbReference>
<protein>
    <recommendedName>
        <fullName evidence="3">non-specific serine/threonine protein kinase</fullName>
        <ecNumber evidence="3">2.7.11.1</ecNumber>
    </recommendedName>
</protein>
<evidence type="ECO:0000256" key="10">
    <source>
        <dbReference type="ARBA" id="ARBA00023054"/>
    </source>
</evidence>
<dbReference type="SUPFAM" id="SSF56112">
    <property type="entry name" value="Protein kinase-like (PK-like)"/>
    <property type="match status" value="1"/>
</dbReference>
<sequence length="1733" mass="192262">MSGHNHPQKIGPWRLGKTLGRGATGRVLLATHDQTGQRAAVKVVSKSELNDDYPDGDAGGLPYGIEREIIIMKLLTHPNVLQLYDVWETSKALYLVLEYVEGGELFDLLVERGPLHEQEAIKYFRQIILGTAYCHALGICHRDLKPENLLLDADLNVKLADFGMAALESNGKLLETSCGSPHYAAPEIVSGLKYHGAASDVWSCGVILFALLSGRLPFDDENIRNLLLKVQAGHFEMPYDLSPEAQDLIDQMLTVDPIDRITTEKVLSHPLLHKYPISSEDLISVKSLPHPETAYKSLGSEKNIDRQILDNLMILWKDRSADDIVRSLLEPGANPEKTFYALLLRYRHNNSDSNHSSPRKSRQLSSSGSWSSKSTPKKKRASQIAVSRPSSFQYLGSVVQTSDRMSRTSLGTHRNSLGGGLSVAGGRTDNSISPIKSPRASPTKRRSPKKDTKTQRSSVGVPRNIYQEIVDAQTIAKDTQPSLPHTQTVSYGGHQISGHPSPIKESDSPQIKAHKIAHEQAAGIAAAAGIGSAVVKQDATMGSFDDSSVLANSTTAPAPGEGPRDGPPVVDEVTRDLLASAHIRSSKSIESLLRTGQTGKISKSSSRNRMSVASKRRSAASAPPVTANPGGLKRNSITMKLLSTYAKLAGETDWEYMDKSTKRTSATFAQLCDKIFNQEEVTADEEQLLDEEERRAREYERLMEQERKKREAELIARRELEKHKKRQKRRSLMSSKKLSIIVKEDSQDYDTNNDSSIISPEEIAQLKHARFGGQGSADSSRRATPDLSRRPVSRLDPLWTAYDNNKLERAKDALDHELINGKRPKSYAGRRKPTPRIHEDEQRYSSASDRRGSDRYRNPSTRYDGHDYEPVEKRDRRVSLGEQRDRRVSSGEQRDRRVSSGEHRDRRVSSGERERRSSKRESQYDDYDRYTQRDSYGEFEDELDEEEDRYYGRRRSEGRASRRESRDPGYDPRRGSHYYPDDYDVRRGQYPVSGPPPLADDASGNLEIIEDSDDTCDQTTEIHPQRQRQSVVAARKATREAIEGSEEYPATGVNGFKSAGIHDRPTLIASVHIPKVTRKSRGFSGSTKRLSVLSQYSTKESFRDLSSILKDEDAPATNHRNSLTSGLASATAPRASYAERFEEAEEDSVENGEYRESVYRESHYYNGDTQGRSASYYDSLEFREQAYSHPERGSVYSTASRVSRKYRDPRYQSVGPRPKSQLPNLPDDSNEDNDGLDDLTFNQPSIDAEEINGDEVPLGHKGSLLDAPERKRRPLDVDEDDQDDGFDFVTDDSLNRPSRVDAGEEATDTQEVTEMPSVASDIINADATATTSVDDTDEYTFATHKHPRGPQPPNFDNVTEEEDTNVFDHIKLPKNNGNGTIKVPAAESSKAASNASTATTAAPKPRGVNDSTMGPGRTGRRLKPLVIAPKSDAAAQSPSKQKVMGSNENPSPNVNGSINGNANGNVNGNAQQKNEQPGMSNGTSGLPKVRKQSLLSPVVPPKMGAVANGQASPATTMVPSPALTGKTAVDKVEEHVTKPLQDSTNRVRPTANDGQQQQPPVNEERRSGSSFFRKLSWGTRKVTEETQQASRNTTPGLSSRKPVVEEDMPKKSFFRWFSSDQHDPDDIRRFETILPRPEMSAALMSLLTQWSNFGVKDLREDRVGLTITGGVSRSNQFNLKSCKFRIKVSPRGDGQKSSIVCARVKGSKTSCDTLFNEIEKVLRKEKVLDEGLA</sequence>
<evidence type="ECO:0000256" key="15">
    <source>
        <dbReference type="SAM" id="MobiDB-lite"/>
    </source>
</evidence>
<proteinExistence type="inferred from homology"/>
<feature type="compositionally biased region" description="Acidic residues" evidence="15">
    <location>
        <begin position="1277"/>
        <end position="1290"/>
    </location>
</feature>
<feature type="compositionally biased region" description="Polar residues" evidence="15">
    <location>
        <begin position="590"/>
        <end position="609"/>
    </location>
</feature>
<evidence type="ECO:0000256" key="3">
    <source>
        <dbReference type="ARBA" id="ARBA00012513"/>
    </source>
</evidence>
<dbReference type="GO" id="GO:0004674">
    <property type="term" value="F:protein serine/threonine kinase activity"/>
    <property type="evidence" value="ECO:0007669"/>
    <property type="project" value="UniProtKB-KW"/>
</dbReference>
<keyword evidence="7 13" id="KW-0547">Nucleotide-binding</keyword>
<feature type="compositionally biased region" description="Polar residues" evidence="15">
    <location>
        <begin position="1585"/>
        <end position="1597"/>
    </location>
</feature>
<keyword evidence="6" id="KW-0808">Transferase</keyword>
<dbReference type="GO" id="GO:0005940">
    <property type="term" value="C:septin ring"/>
    <property type="evidence" value="ECO:0007669"/>
    <property type="project" value="UniProtKB-ARBA"/>
</dbReference>
<evidence type="ECO:0000256" key="14">
    <source>
        <dbReference type="SAM" id="Coils"/>
    </source>
</evidence>
<feature type="region of interest" description="Disordered" evidence="15">
    <location>
        <begin position="810"/>
        <end position="988"/>
    </location>
</feature>
<dbReference type="InterPro" id="IPR043024">
    <property type="entry name" value="KA1_sf_fungal"/>
</dbReference>
<feature type="region of interest" description="Disordered" evidence="15">
    <location>
        <begin position="590"/>
        <end position="631"/>
    </location>
</feature>
<dbReference type="Pfam" id="PF00069">
    <property type="entry name" value="Pkinase"/>
    <property type="match status" value="1"/>
</dbReference>
<evidence type="ECO:0000256" key="12">
    <source>
        <dbReference type="ARBA" id="ARBA00048679"/>
    </source>
</evidence>
<feature type="compositionally biased region" description="Polar residues" evidence="15">
    <location>
        <begin position="406"/>
        <end position="415"/>
    </location>
</feature>
<dbReference type="PROSITE" id="PS00108">
    <property type="entry name" value="PROTEIN_KINASE_ST"/>
    <property type="match status" value="1"/>
</dbReference>
<feature type="region of interest" description="Disordered" evidence="15">
    <location>
        <begin position="544"/>
        <end position="569"/>
    </location>
</feature>
<feature type="binding site" evidence="13">
    <location>
        <position position="42"/>
    </location>
    <ligand>
        <name>ATP</name>
        <dbReference type="ChEBI" id="CHEBI:30616"/>
    </ligand>
</feature>
<dbReference type="GO" id="GO:0035556">
    <property type="term" value="P:intracellular signal transduction"/>
    <property type="evidence" value="ECO:0007669"/>
    <property type="project" value="TreeGrafter"/>
</dbReference>
<keyword evidence="10 14" id="KW-0175">Coiled coil</keyword>
<keyword evidence="18" id="KW-1185">Reference proteome</keyword>
<feature type="compositionally biased region" description="Low complexity" evidence="15">
    <location>
        <begin position="1453"/>
        <end position="1470"/>
    </location>
</feature>
<comment type="catalytic activity">
    <reaction evidence="11">
        <text>L-threonyl-[protein] + ATP = O-phospho-L-threonyl-[protein] + ADP + H(+)</text>
        <dbReference type="Rhea" id="RHEA:46608"/>
        <dbReference type="Rhea" id="RHEA-COMP:11060"/>
        <dbReference type="Rhea" id="RHEA-COMP:11605"/>
        <dbReference type="ChEBI" id="CHEBI:15378"/>
        <dbReference type="ChEBI" id="CHEBI:30013"/>
        <dbReference type="ChEBI" id="CHEBI:30616"/>
        <dbReference type="ChEBI" id="CHEBI:61977"/>
        <dbReference type="ChEBI" id="CHEBI:456216"/>
        <dbReference type="EC" id="2.7.11.1"/>
    </reaction>
</comment>
<dbReference type="Gene3D" id="3.30.310.220">
    <property type="entry name" value="Fungal kinase associated-1 domain"/>
    <property type="match status" value="1"/>
</dbReference>
<dbReference type="Pfam" id="PF16797">
    <property type="entry name" value="Fungal_KA1"/>
    <property type="match status" value="1"/>
</dbReference>
<feature type="compositionally biased region" description="Acidic residues" evidence="15">
    <location>
        <begin position="1228"/>
        <end position="1237"/>
    </location>
</feature>
<feature type="compositionally biased region" description="Polar residues" evidence="15">
    <location>
        <begin position="1540"/>
        <end position="1560"/>
    </location>
</feature>
<feature type="compositionally biased region" description="Low complexity" evidence="15">
    <location>
        <begin position="1385"/>
        <end position="1402"/>
    </location>
</feature>
<dbReference type="GO" id="GO:0005524">
    <property type="term" value="F:ATP binding"/>
    <property type="evidence" value="ECO:0007669"/>
    <property type="project" value="UniProtKB-UniRule"/>
</dbReference>
<dbReference type="GeneID" id="54780192"/>
<dbReference type="PROSITE" id="PS00107">
    <property type="entry name" value="PROTEIN_KINASE_ATP"/>
    <property type="match status" value="1"/>
</dbReference>
<dbReference type="VEuPathDB" id="FungiDB:DIURU_001539"/>
<feature type="region of interest" description="Disordered" evidence="15">
    <location>
        <begin position="1113"/>
        <end position="1155"/>
    </location>
</feature>
<evidence type="ECO:0000256" key="13">
    <source>
        <dbReference type="PROSITE-ProRule" id="PRU10141"/>
    </source>
</evidence>
<keyword evidence="5" id="KW-0597">Phosphoprotein</keyword>
<evidence type="ECO:0000256" key="9">
    <source>
        <dbReference type="ARBA" id="ARBA00022840"/>
    </source>
</evidence>
<dbReference type="InterPro" id="IPR031850">
    <property type="entry name" value="Fungal_KA1_dom"/>
</dbReference>
<keyword evidence="8" id="KW-0418">Kinase</keyword>
<evidence type="ECO:0000256" key="2">
    <source>
        <dbReference type="ARBA" id="ARBA00010791"/>
    </source>
</evidence>
<feature type="region of interest" description="Disordered" evidence="15">
    <location>
        <begin position="1187"/>
        <end position="1318"/>
    </location>
</feature>
<dbReference type="CDD" id="cd12194">
    <property type="entry name" value="Kcc4p_like_C"/>
    <property type="match status" value="1"/>
</dbReference>
<dbReference type="GO" id="GO:0030447">
    <property type="term" value="P:filamentous growth"/>
    <property type="evidence" value="ECO:0007669"/>
    <property type="project" value="UniProtKB-ARBA"/>
</dbReference>
<feature type="region of interest" description="Disordered" evidence="15">
    <location>
        <begin position="350"/>
        <end position="386"/>
    </location>
</feature>
<reference evidence="17 18" key="1">
    <citation type="submission" date="2019-07" db="EMBL/GenBank/DDBJ databases">
        <title>Genome assembly of two rare yeast pathogens: Diutina rugosa and Trichomonascus ciferrii.</title>
        <authorList>
            <person name="Mixao V."/>
            <person name="Saus E."/>
            <person name="Hansen A."/>
            <person name="Lass-Flor C."/>
            <person name="Gabaldon T."/>
        </authorList>
    </citation>
    <scope>NUCLEOTIDE SEQUENCE [LARGE SCALE GENOMIC DNA]</scope>
    <source>
        <strain evidence="17 18">CBS 613</strain>
    </source>
</reference>
<dbReference type="OrthoDB" id="504170at2759"/>
<feature type="region of interest" description="Disordered" evidence="15">
    <location>
        <begin position="1369"/>
        <end position="1488"/>
    </location>
</feature>
<dbReference type="EC" id="2.7.11.1" evidence="3"/>
<evidence type="ECO:0000313" key="17">
    <source>
        <dbReference type="EMBL" id="KAA8905111.1"/>
    </source>
</evidence>
<feature type="compositionally biased region" description="Basic residues" evidence="15">
    <location>
        <begin position="822"/>
        <end position="835"/>
    </location>
</feature>
<dbReference type="Gene3D" id="1.10.510.10">
    <property type="entry name" value="Transferase(Phosphotransferase) domain 1"/>
    <property type="match status" value="1"/>
</dbReference>
<feature type="region of interest" description="Disordered" evidence="15">
    <location>
        <begin position="406"/>
        <end position="462"/>
    </location>
</feature>
<feature type="compositionally biased region" description="Polar residues" evidence="15">
    <location>
        <begin position="1118"/>
        <end position="1128"/>
    </location>
</feature>
<dbReference type="OMA" id="DWEYMDK"/>
<dbReference type="PROSITE" id="PS50011">
    <property type="entry name" value="PROTEIN_KINASE_DOM"/>
    <property type="match status" value="1"/>
</dbReference>
<dbReference type="InterPro" id="IPR017441">
    <property type="entry name" value="Protein_kinase_ATP_BS"/>
</dbReference>
<accession>A0A642UTA8</accession>
<dbReference type="InterPro" id="IPR000719">
    <property type="entry name" value="Prot_kinase_dom"/>
</dbReference>
<evidence type="ECO:0000256" key="7">
    <source>
        <dbReference type="ARBA" id="ARBA00022741"/>
    </source>
</evidence>
<name>A0A642UTA8_DIURU</name>
<feature type="compositionally biased region" description="Polar residues" evidence="15">
    <location>
        <begin position="545"/>
        <end position="556"/>
    </location>
</feature>
<feature type="region of interest" description="Disordered" evidence="15">
    <location>
        <begin position="485"/>
        <end position="509"/>
    </location>
</feature>
<feature type="compositionally biased region" description="Polar residues" evidence="15">
    <location>
        <begin position="1434"/>
        <end position="1452"/>
    </location>
</feature>
<dbReference type="FunFam" id="1.10.510.10:FF:000394">
    <property type="entry name" value="Serine/threonine-protein kinase HSL1"/>
    <property type="match status" value="1"/>
</dbReference>
<dbReference type="GO" id="GO:0005935">
    <property type="term" value="C:cellular bud neck"/>
    <property type="evidence" value="ECO:0007669"/>
    <property type="project" value="UniProtKB-SubCell"/>
</dbReference>
<keyword evidence="4" id="KW-0723">Serine/threonine-protein kinase</keyword>
<comment type="caution">
    <text evidence="17">The sequence shown here is derived from an EMBL/GenBank/DDBJ whole genome shotgun (WGS) entry which is preliminary data.</text>
</comment>
<feature type="compositionally biased region" description="Basic and acidic residues" evidence="15">
    <location>
        <begin position="810"/>
        <end position="820"/>
    </location>
</feature>
<feature type="compositionally biased region" description="Low complexity" evidence="15">
    <location>
        <begin position="363"/>
        <end position="374"/>
    </location>
</feature>
<evidence type="ECO:0000256" key="5">
    <source>
        <dbReference type="ARBA" id="ARBA00022553"/>
    </source>
</evidence>
<organism evidence="17 18">
    <name type="scientific">Diutina rugosa</name>
    <name type="common">Yeast</name>
    <name type="synonym">Candida rugosa</name>
    <dbReference type="NCBI Taxonomy" id="5481"/>
    <lineage>
        <taxon>Eukaryota</taxon>
        <taxon>Fungi</taxon>
        <taxon>Dikarya</taxon>
        <taxon>Ascomycota</taxon>
        <taxon>Saccharomycotina</taxon>
        <taxon>Pichiomycetes</taxon>
        <taxon>Debaryomycetaceae</taxon>
        <taxon>Diutina</taxon>
    </lineage>
</organism>
<dbReference type="EMBL" id="SWFT01000050">
    <property type="protein sequence ID" value="KAA8905111.1"/>
    <property type="molecule type" value="Genomic_DNA"/>
</dbReference>
<dbReference type="CDD" id="cd14081">
    <property type="entry name" value="STKc_BRSK1_2"/>
    <property type="match status" value="1"/>
</dbReference>
<feature type="region of interest" description="Disordered" evidence="15">
    <location>
        <begin position="1535"/>
        <end position="1603"/>
    </location>
</feature>
<feature type="compositionally biased region" description="Basic and acidic residues" evidence="15">
    <location>
        <begin position="949"/>
        <end position="987"/>
    </location>
</feature>
<feature type="domain" description="Protein kinase" evidence="16">
    <location>
        <begin position="13"/>
        <end position="272"/>
    </location>
</feature>
<feature type="compositionally biased region" description="Polar residues" evidence="15">
    <location>
        <begin position="1471"/>
        <end position="1484"/>
    </location>
</feature>
<comment type="similarity">
    <text evidence="2">Belongs to the protein kinase superfamily. CAMK Ser/Thr protein kinase family. NIM1 subfamily.</text>
</comment>
<gene>
    <name evidence="17" type="ORF">DIURU_001539</name>
</gene>
<dbReference type="PANTHER" id="PTHR24346:SF110">
    <property type="entry name" value="NON-SPECIFIC SERINE_THREONINE PROTEIN KINASE"/>
    <property type="match status" value="1"/>
</dbReference>
<dbReference type="SMART" id="SM00220">
    <property type="entry name" value="S_TKc"/>
    <property type="match status" value="1"/>
</dbReference>
<feature type="region of interest" description="Disordered" evidence="15">
    <location>
        <begin position="769"/>
        <end position="792"/>
    </location>
</feature>
<evidence type="ECO:0000313" key="18">
    <source>
        <dbReference type="Proteomes" id="UP000449547"/>
    </source>
</evidence>
<evidence type="ECO:0000256" key="4">
    <source>
        <dbReference type="ARBA" id="ARBA00022527"/>
    </source>
</evidence>
<dbReference type="Proteomes" id="UP000449547">
    <property type="component" value="Unassembled WGS sequence"/>
</dbReference>
<dbReference type="RefSeq" id="XP_034013497.1">
    <property type="nucleotide sequence ID" value="XM_034154093.1"/>
</dbReference>
<evidence type="ECO:0000256" key="8">
    <source>
        <dbReference type="ARBA" id="ARBA00022777"/>
    </source>
</evidence>
<comment type="subcellular location">
    <subcellularLocation>
        <location evidence="1">Bud neck</location>
    </subcellularLocation>
</comment>
<evidence type="ECO:0000256" key="6">
    <source>
        <dbReference type="ARBA" id="ARBA00022679"/>
    </source>
</evidence>
<dbReference type="InterPro" id="IPR008271">
    <property type="entry name" value="Ser/Thr_kinase_AS"/>
</dbReference>
<comment type="catalytic activity">
    <reaction evidence="12">
        <text>L-seryl-[protein] + ATP = O-phospho-L-seryl-[protein] + ADP + H(+)</text>
        <dbReference type="Rhea" id="RHEA:17989"/>
        <dbReference type="Rhea" id="RHEA-COMP:9863"/>
        <dbReference type="Rhea" id="RHEA-COMP:11604"/>
        <dbReference type="ChEBI" id="CHEBI:15378"/>
        <dbReference type="ChEBI" id="CHEBI:29999"/>
        <dbReference type="ChEBI" id="CHEBI:30616"/>
        <dbReference type="ChEBI" id="CHEBI:83421"/>
        <dbReference type="ChEBI" id="CHEBI:456216"/>
        <dbReference type="EC" id="2.7.11.1"/>
    </reaction>
</comment>
<evidence type="ECO:0000259" key="16">
    <source>
        <dbReference type="PROSITE" id="PS50011"/>
    </source>
</evidence>
<keyword evidence="9 13" id="KW-0067">ATP-binding</keyword>
<feature type="compositionally biased region" description="Acidic residues" evidence="15">
    <location>
        <begin position="937"/>
        <end position="948"/>
    </location>
</feature>
<dbReference type="GO" id="GO:0001558">
    <property type="term" value="P:regulation of cell growth"/>
    <property type="evidence" value="ECO:0007669"/>
    <property type="project" value="UniProtKB-ARBA"/>
</dbReference>
<evidence type="ECO:0000256" key="11">
    <source>
        <dbReference type="ARBA" id="ARBA00047899"/>
    </source>
</evidence>
<evidence type="ECO:0000256" key="1">
    <source>
        <dbReference type="ARBA" id="ARBA00004266"/>
    </source>
</evidence>
<feature type="compositionally biased region" description="Basic and acidic residues" evidence="15">
    <location>
        <begin position="779"/>
        <end position="789"/>
    </location>
</feature>
<feature type="coiled-coil region" evidence="14">
    <location>
        <begin position="682"/>
        <end position="722"/>
    </location>
</feature>
<dbReference type="InterPro" id="IPR011009">
    <property type="entry name" value="Kinase-like_dom_sf"/>
</dbReference>
<dbReference type="PANTHER" id="PTHR24346">
    <property type="entry name" value="MAP/MICROTUBULE AFFINITY-REGULATING KINASE"/>
    <property type="match status" value="1"/>
</dbReference>
<feature type="compositionally biased region" description="Basic and acidic residues" evidence="15">
    <location>
        <begin position="836"/>
        <end position="936"/>
    </location>
</feature>